<evidence type="ECO:0000259" key="2">
    <source>
        <dbReference type="Pfam" id="PF15377"/>
    </source>
</evidence>
<organism evidence="3 4">
    <name type="scientific">Orbilia oligospora</name>
    <name type="common">Nematode-trapping fungus</name>
    <name type="synonym">Arthrobotrys oligospora</name>
    <dbReference type="NCBI Taxonomy" id="2813651"/>
    <lineage>
        <taxon>Eukaryota</taxon>
        <taxon>Fungi</taxon>
        <taxon>Dikarya</taxon>
        <taxon>Ascomycota</taxon>
        <taxon>Pezizomycotina</taxon>
        <taxon>Orbiliomycetes</taxon>
        <taxon>Orbiliales</taxon>
        <taxon>Orbiliaceae</taxon>
        <taxon>Orbilia</taxon>
    </lineage>
</organism>
<proteinExistence type="predicted"/>
<feature type="compositionally biased region" description="Basic and acidic residues" evidence="1">
    <location>
        <begin position="136"/>
        <end position="151"/>
    </location>
</feature>
<feature type="compositionally biased region" description="Basic and acidic residues" evidence="1">
    <location>
        <begin position="88"/>
        <end position="113"/>
    </location>
</feature>
<evidence type="ECO:0000313" key="4">
    <source>
        <dbReference type="Proteomes" id="UP000474640"/>
    </source>
</evidence>
<dbReference type="OrthoDB" id="5388322at2759"/>
<feature type="domain" description="DUF4604" evidence="2">
    <location>
        <begin position="4"/>
        <end position="169"/>
    </location>
</feature>
<accession>A0A7C8RB67</accession>
<dbReference type="Proteomes" id="UP000474640">
    <property type="component" value="Unassembled WGS sequence"/>
</dbReference>
<comment type="caution">
    <text evidence="3">The sequence shown here is derived from an EMBL/GenBank/DDBJ whole genome shotgun (WGS) entry which is preliminary data.</text>
</comment>
<dbReference type="Pfam" id="PF15377">
    <property type="entry name" value="DUF4604"/>
    <property type="match status" value="1"/>
</dbReference>
<evidence type="ECO:0000256" key="1">
    <source>
        <dbReference type="SAM" id="MobiDB-lite"/>
    </source>
</evidence>
<dbReference type="EMBL" id="JAABOJ010000019">
    <property type="protein sequence ID" value="KAF3280110.1"/>
    <property type="molecule type" value="Genomic_DNA"/>
</dbReference>
<feature type="compositionally biased region" description="Basic and acidic residues" evidence="1">
    <location>
        <begin position="63"/>
        <end position="79"/>
    </location>
</feature>
<feature type="compositionally biased region" description="Basic residues" evidence="1">
    <location>
        <begin position="152"/>
        <end position="162"/>
    </location>
</feature>
<gene>
    <name evidence="3" type="ORF">TWF970_002868</name>
</gene>
<evidence type="ECO:0000313" key="3">
    <source>
        <dbReference type="EMBL" id="KAF3280110.1"/>
    </source>
</evidence>
<name>A0A7C8RB67_ORBOL</name>
<protein>
    <recommendedName>
        <fullName evidence="2">DUF4604 domain-containing protein</fullName>
    </recommendedName>
</protein>
<sequence>MAHKNLSYESKEPAFLQRLRAQTAGVYQERPLNRPKKQRNPEEEEEEDEPVYVLEDNTTLSGKEFDALKEETAAKAKSSEEEEGQEADPDKLSKGDLEDKSKRTKNEKSKDSVLEIGVKTQKRKIAKVVGAEASDDEAKKADRKDKGDEAPKKKKPRPKQKVKLSFGDD</sequence>
<reference evidence="3 4" key="1">
    <citation type="submission" date="2020-01" db="EMBL/GenBank/DDBJ databases">
        <authorList>
            <person name="Palmer J.M."/>
        </authorList>
    </citation>
    <scope>NUCLEOTIDE SEQUENCE [LARGE SCALE GENOMIC DNA]</scope>
    <source>
        <strain evidence="3 4">TWF970</strain>
    </source>
</reference>
<dbReference type="InterPro" id="IPR027911">
    <property type="entry name" value="DUF4604"/>
</dbReference>
<dbReference type="AlphaFoldDB" id="A0A7C8RB67"/>
<feature type="region of interest" description="Disordered" evidence="1">
    <location>
        <begin position="1"/>
        <end position="169"/>
    </location>
</feature>